<gene>
    <name evidence="5" type="primary">mtaD</name>
    <name evidence="7" type="ORF">GGR36_001310</name>
</gene>
<dbReference type="GO" id="GO:0050270">
    <property type="term" value="F:S-adenosylhomocysteine deaminase activity"/>
    <property type="evidence" value="ECO:0007669"/>
    <property type="project" value="UniProtKB-UniRule"/>
</dbReference>
<dbReference type="SUPFAM" id="SSF51556">
    <property type="entry name" value="Metallo-dependent hydrolases"/>
    <property type="match status" value="1"/>
</dbReference>
<organism evidence="7 8">
    <name type="scientific">Niveibacterium umoris</name>
    <dbReference type="NCBI Taxonomy" id="1193620"/>
    <lineage>
        <taxon>Bacteria</taxon>
        <taxon>Pseudomonadati</taxon>
        <taxon>Pseudomonadota</taxon>
        <taxon>Betaproteobacteria</taxon>
        <taxon>Rhodocyclales</taxon>
        <taxon>Rhodocyclaceae</taxon>
        <taxon>Niveibacterium</taxon>
    </lineage>
</organism>
<dbReference type="Proteomes" id="UP000561045">
    <property type="component" value="Unassembled WGS sequence"/>
</dbReference>
<evidence type="ECO:0000259" key="6">
    <source>
        <dbReference type="Pfam" id="PF01979"/>
    </source>
</evidence>
<evidence type="ECO:0000313" key="8">
    <source>
        <dbReference type="Proteomes" id="UP000561045"/>
    </source>
</evidence>
<dbReference type="InterPro" id="IPR023512">
    <property type="entry name" value="Deaminase_MtaD/DadD"/>
</dbReference>
<dbReference type="PANTHER" id="PTHR43794:SF11">
    <property type="entry name" value="AMIDOHYDROLASE-RELATED DOMAIN-CONTAINING PROTEIN"/>
    <property type="match status" value="1"/>
</dbReference>
<evidence type="ECO:0000256" key="4">
    <source>
        <dbReference type="ARBA" id="ARBA00022833"/>
    </source>
</evidence>
<feature type="binding site" evidence="5">
    <location>
        <position position="309"/>
    </location>
    <ligand>
        <name>substrate</name>
    </ligand>
</feature>
<dbReference type="InterPro" id="IPR050287">
    <property type="entry name" value="MTA/SAH_deaminase"/>
</dbReference>
<dbReference type="HAMAP" id="MF_01281">
    <property type="entry name" value="MTA_SAH_deamin"/>
    <property type="match status" value="1"/>
</dbReference>
<dbReference type="CDD" id="cd01298">
    <property type="entry name" value="ATZ_TRZ_like"/>
    <property type="match status" value="1"/>
</dbReference>
<evidence type="ECO:0000256" key="5">
    <source>
        <dbReference type="HAMAP-Rule" id="MF_01281"/>
    </source>
</evidence>
<dbReference type="InterPro" id="IPR011059">
    <property type="entry name" value="Metal-dep_hydrolase_composite"/>
</dbReference>
<feature type="binding site" evidence="5">
    <location>
        <position position="221"/>
    </location>
    <ligand>
        <name>Zn(2+)</name>
        <dbReference type="ChEBI" id="CHEBI:29105"/>
    </ligand>
</feature>
<feature type="binding site" evidence="5">
    <location>
        <position position="224"/>
    </location>
    <ligand>
        <name>substrate</name>
    </ligand>
</feature>
<evidence type="ECO:0000313" key="7">
    <source>
        <dbReference type="EMBL" id="MBB4012002.1"/>
    </source>
</evidence>
<protein>
    <recommendedName>
        <fullName evidence="5">5-methylthioadenosine/S-adenosylhomocysteine deaminase</fullName>
        <shortName evidence="5">MTA/SAH deaminase</shortName>
        <ecNumber evidence="5">3.5.4.28</ecNumber>
        <ecNumber evidence="5">3.5.4.31</ecNumber>
    </recommendedName>
</protein>
<comment type="function">
    <text evidence="5">Catalyzes the deamination of 5-methylthioadenosine and S-adenosyl-L-homocysteine into 5-methylthioinosine and S-inosyl-L-homocysteine, respectively. Is also able to deaminate adenosine.</text>
</comment>
<comment type="similarity">
    <text evidence="1">Belongs to the metallo-dependent hydrolases superfamily. ATZ/TRZ family.</text>
</comment>
<dbReference type="NCBIfam" id="NF006549">
    <property type="entry name" value="PRK09045.1"/>
    <property type="match status" value="1"/>
</dbReference>
<evidence type="ECO:0000256" key="3">
    <source>
        <dbReference type="ARBA" id="ARBA00022801"/>
    </source>
</evidence>
<feature type="binding site" evidence="5">
    <location>
        <position position="72"/>
    </location>
    <ligand>
        <name>Zn(2+)</name>
        <dbReference type="ChEBI" id="CHEBI:29105"/>
    </ligand>
</feature>
<name>A0A840BK60_9RHOO</name>
<keyword evidence="2 5" id="KW-0479">Metal-binding</keyword>
<comment type="caution">
    <text evidence="7">The sequence shown here is derived from an EMBL/GenBank/DDBJ whole genome shotgun (WGS) entry which is preliminary data.</text>
</comment>
<dbReference type="RefSeq" id="WP_183633284.1">
    <property type="nucleotide sequence ID" value="NZ_BAABLE010000011.1"/>
</dbReference>
<sequence length="445" mass="48427">MNETETVDLLISPRWVIPVEPAGVTLTDHSVAVRGGRIVAVCPTEVAERRFSAHERVALPEHVLIPGLVNLHTHAAMTLFRGIADDLPLMRWLQEAIWPAEAKHVAASFVRDGTLLAAVEMLRGGITCANEMYFFPSAAAEAFAEIGMRAMIGMTTIDFPTNYAADADDYLRKGLEARDRWIGNPLLKFAFAPHAPYTVSDATLERIVQLAHELAAPVHMHIHETSEEINNSVATYGCRPLARLEKLGLLDTDLIAVHAVHLDIHEIDTLAAHNCSVAHCPTSNMKLASGIAPVKRMADRGLRVGLGTDGAASNNRLDLFQEMRHAALLAKVGSGDASAFDAHAALRAATLSGAEALRMDQEIGSITAGKAADLVAVSLAPTECSPCFDPASHLVYVAGREYVSHVWINGQARMWENAVLWDDNKELLPRVRVWQTFLKESALSR</sequence>
<dbReference type="InterPro" id="IPR006680">
    <property type="entry name" value="Amidohydro-rel"/>
</dbReference>
<feature type="binding site" evidence="5">
    <location>
        <position position="309"/>
    </location>
    <ligand>
        <name>Zn(2+)</name>
        <dbReference type="ChEBI" id="CHEBI:29105"/>
    </ligand>
</feature>
<dbReference type="AlphaFoldDB" id="A0A840BK60"/>
<dbReference type="PANTHER" id="PTHR43794">
    <property type="entry name" value="AMINOHYDROLASE SSNA-RELATED"/>
    <property type="match status" value="1"/>
</dbReference>
<feature type="binding site" evidence="5">
    <location>
        <position position="101"/>
    </location>
    <ligand>
        <name>substrate</name>
    </ligand>
</feature>
<accession>A0A840BK60</accession>
<dbReference type="Gene3D" id="2.30.40.10">
    <property type="entry name" value="Urease, subunit C, domain 1"/>
    <property type="match status" value="1"/>
</dbReference>
<feature type="binding site" evidence="5">
    <location>
        <position position="74"/>
    </location>
    <ligand>
        <name>Zn(2+)</name>
        <dbReference type="ChEBI" id="CHEBI:29105"/>
    </ligand>
</feature>
<evidence type="ECO:0000256" key="2">
    <source>
        <dbReference type="ARBA" id="ARBA00022723"/>
    </source>
</evidence>
<dbReference type="EMBL" id="JACIET010000001">
    <property type="protein sequence ID" value="MBB4012002.1"/>
    <property type="molecule type" value="Genomic_DNA"/>
</dbReference>
<dbReference type="GO" id="GO:0090614">
    <property type="term" value="F:5'-methylthioadenosine deaminase activity"/>
    <property type="evidence" value="ECO:0007669"/>
    <property type="project" value="UniProtKB-UniRule"/>
</dbReference>
<dbReference type="EC" id="3.5.4.31" evidence="5"/>
<comment type="catalytic activity">
    <reaction evidence="5">
        <text>S-methyl-5'-thioadenosine + H2O + H(+) = S-methyl-5'-thioinosine + NH4(+)</text>
        <dbReference type="Rhea" id="RHEA:25025"/>
        <dbReference type="ChEBI" id="CHEBI:15377"/>
        <dbReference type="ChEBI" id="CHEBI:15378"/>
        <dbReference type="ChEBI" id="CHEBI:17509"/>
        <dbReference type="ChEBI" id="CHEBI:28938"/>
        <dbReference type="ChEBI" id="CHEBI:48595"/>
        <dbReference type="EC" id="3.5.4.31"/>
    </reaction>
</comment>
<feature type="binding site" evidence="5">
    <location>
        <position position="194"/>
    </location>
    <ligand>
        <name>substrate</name>
    </ligand>
</feature>
<proteinExistence type="inferred from homology"/>
<comment type="similarity">
    <text evidence="5">Belongs to the metallo-dependent hydrolases superfamily. MTA/SAH deaminase family.</text>
</comment>
<dbReference type="EC" id="3.5.4.28" evidence="5"/>
<dbReference type="SUPFAM" id="SSF51338">
    <property type="entry name" value="Composite domain of metallo-dependent hydrolases"/>
    <property type="match status" value="1"/>
</dbReference>
<evidence type="ECO:0000256" key="1">
    <source>
        <dbReference type="ARBA" id="ARBA00006745"/>
    </source>
</evidence>
<dbReference type="FunFam" id="3.20.20.140:FF:000014">
    <property type="entry name" value="5-methylthioadenosine/S-adenosylhomocysteine deaminase"/>
    <property type="match status" value="1"/>
</dbReference>
<dbReference type="Pfam" id="PF01979">
    <property type="entry name" value="Amidohydro_1"/>
    <property type="match status" value="1"/>
</dbReference>
<dbReference type="InterPro" id="IPR032466">
    <property type="entry name" value="Metal_Hydrolase"/>
</dbReference>
<comment type="catalytic activity">
    <reaction evidence="5">
        <text>S-adenosyl-L-homocysteine + H2O + H(+) = S-inosyl-L-homocysteine + NH4(+)</text>
        <dbReference type="Rhea" id="RHEA:20716"/>
        <dbReference type="ChEBI" id="CHEBI:15377"/>
        <dbReference type="ChEBI" id="CHEBI:15378"/>
        <dbReference type="ChEBI" id="CHEBI:28938"/>
        <dbReference type="ChEBI" id="CHEBI:57856"/>
        <dbReference type="ChEBI" id="CHEBI:57985"/>
        <dbReference type="EC" id="3.5.4.28"/>
    </reaction>
</comment>
<reference evidence="7 8" key="1">
    <citation type="submission" date="2020-08" db="EMBL/GenBank/DDBJ databases">
        <title>Genomic Encyclopedia of Type Strains, Phase IV (KMG-IV): sequencing the most valuable type-strain genomes for metagenomic binning, comparative biology and taxonomic classification.</title>
        <authorList>
            <person name="Goeker M."/>
        </authorList>
    </citation>
    <scope>NUCLEOTIDE SEQUENCE [LARGE SCALE GENOMIC DNA]</scope>
    <source>
        <strain evidence="7 8">DSM 106739</strain>
    </source>
</reference>
<comment type="caution">
    <text evidence="5">Lacks conserved residue(s) required for the propagation of feature annotation.</text>
</comment>
<dbReference type="Gene3D" id="3.20.20.140">
    <property type="entry name" value="Metal-dependent hydrolases"/>
    <property type="match status" value="1"/>
</dbReference>
<keyword evidence="4 5" id="KW-0862">Zinc</keyword>
<keyword evidence="3 5" id="KW-0378">Hydrolase</keyword>
<comment type="cofactor">
    <cofactor evidence="5">
        <name>Zn(2+)</name>
        <dbReference type="ChEBI" id="CHEBI:29105"/>
    </cofactor>
    <text evidence="5">Binds 1 zinc ion per subunit.</text>
</comment>
<feature type="domain" description="Amidohydrolase-related" evidence="6">
    <location>
        <begin position="63"/>
        <end position="411"/>
    </location>
</feature>
<keyword evidence="8" id="KW-1185">Reference proteome</keyword>
<dbReference type="GO" id="GO:0046872">
    <property type="term" value="F:metal ion binding"/>
    <property type="evidence" value="ECO:0007669"/>
    <property type="project" value="UniProtKB-KW"/>
</dbReference>